<accession>A0A0N5ADY6</accession>
<evidence type="ECO:0000313" key="1">
    <source>
        <dbReference type="Proteomes" id="UP000046393"/>
    </source>
</evidence>
<keyword evidence="1" id="KW-1185">Reference proteome</keyword>
<evidence type="ECO:0000313" key="2">
    <source>
        <dbReference type="WBParaSite" id="SMUV_0000241601-mRNA-1"/>
    </source>
</evidence>
<reference evidence="2" key="1">
    <citation type="submission" date="2017-02" db="UniProtKB">
        <authorList>
            <consortium name="WormBaseParasite"/>
        </authorList>
    </citation>
    <scope>IDENTIFICATION</scope>
</reference>
<organism evidence="1 2">
    <name type="scientific">Syphacia muris</name>
    <dbReference type="NCBI Taxonomy" id="451379"/>
    <lineage>
        <taxon>Eukaryota</taxon>
        <taxon>Metazoa</taxon>
        <taxon>Ecdysozoa</taxon>
        <taxon>Nematoda</taxon>
        <taxon>Chromadorea</taxon>
        <taxon>Rhabditida</taxon>
        <taxon>Spirurina</taxon>
        <taxon>Oxyuridomorpha</taxon>
        <taxon>Oxyuroidea</taxon>
        <taxon>Oxyuridae</taxon>
        <taxon>Syphacia</taxon>
    </lineage>
</organism>
<sequence length="87" mass="9687">MELFEAISALTNARFRDSLNGIESWNIKLILEQKSCGKKVEEGSKDGWMDGWMDGSRKNKDDRRHSWIAFFRSAAASAAVAAAAAKH</sequence>
<name>A0A0N5ADY6_9BILA</name>
<dbReference type="WBParaSite" id="SMUV_0000241601-mRNA-1">
    <property type="protein sequence ID" value="SMUV_0000241601-mRNA-1"/>
    <property type="gene ID" value="SMUV_0000241601"/>
</dbReference>
<dbReference type="AlphaFoldDB" id="A0A0N5ADY6"/>
<protein>
    <submittedName>
        <fullName evidence="2">Ovule protein</fullName>
    </submittedName>
</protein>
<dbReference type="Proteomes" id="UP000046393">
    <property type="component" value="Unplaced"/>
</dbReference>
<proteinExistence type="predicted"/>